<keyword evidence="2 5" id="KW-0238">DNA-binding</keyword>
<dbReference type="PROSITE" id="PS50932">
    <property type="entry name" value="HTH_LACI_2"/>
    <property type="match status" value="1"/>
</dbReference>
<dbReference type="PANTHER" id="PTHR30146">
    <property type="entry name" value="LACI-RELATED TRANSCRIPTIONAL REPRESSOR"/>
    <property type="match status" value="1"/>
</dbReference>
<dbReference type="AlphaFoldDB" id="A0A1M4Z5X7"/>
<dbReference type="InterPro" id="IPR000843">
    <property type="entry name" value="HTH_LacI"/>
</dbReference>
<dbReference type="GO" id="GO:0000976">
    <property type="term" value="F:transcription cis-regulatory region binding"/>
    <property type="evidence" value="ECO:0007669"/>
    <property type="project" value="TreeGrafter"/>
</dbReference>
<evidence type="ECO:0000256" key="2">
    <source>
        <dbReference type="ARBA" id="ARBA00023125"/>
    </source>
</evidence>
<gene>
    <name evidence="5" type="ORF">SAMN05444279_11836</name>
</gene>
<dbReference type="SMART" id="SM00354">
    <property type="entry name" value="HTH_LACI"/>
    <property type="match status" value="1"/>
</dbReference>
<dbReference type="EMBL" id="FQVK01000018">
    <property type="protein sequence ID" value="SHF13400.1"/>
    <property type="molecule type" value="Genomic_DNA"/>
</dbReference>
<dbReference type="InterPro" id="IPR010982">
    <property type="entry name" value="Lambda_DNA-bd_dom_sf"/>
</dbReference>
<evidence type="ECO:0000256" key="1">
    <source>
        <dbReference type="ARBA" id="ARBA00023015"/>
    </source>
</evidence>
<proteinExistence type="predicted"/>
<keyword evidence="1" id="KW-0805">Transcription regulation</keyword>
<dbReference type="PANTHER" id="PTHR30146:SF109">
    <property type="entry name" value="HTH-TYPE TRANSCRIPTIONAL REGULATOR GALS"/>
    <property type="match status" value="1"/>
</dbReference>
<evidence type="ECO:0000313" key="5">
    <source>
        <dbReference type="EMBL" id="SHF13400.1"/>
    </source>
</evidence>
<evidence type="ECO:0000256" key="3">
    <source>
        <dbReference type="ARBA" id="ARBA00023163"/>
    </source>
</evidence>
<evidence type="ECO:0000259" key="4">
    <source>
        <dbReference type="PROSITE" id="PS50932"/>
    </source>
</evidence>
<dbReference type="InterPro" id="IPR046335">
    <property type="entry name" value="LacI/GalR-like_sensor"/>
</dbReference>
<dbReference type="CDD" id="cd06278">
    <property type="entry name" value="PBP1_LacI-like"/>
    <property type="match status" value="1"/>
</dbReference>
<keyword evidence="6" id="KW-1185">Reference proteome</keyword>
<reference evidence="5 6" key="1">
    <citation type="submission" date="2016-11" db="EMBL/GenBank/DDBJ databases">
        <authorList>
            <person name="Varghese N."/>
            <person name="Submissions S."/>
        </authorList>
    </citation>
    <scope>NUCLEOTIDE SEQUENCE [LARGE SCALE GENOMIC DNA]</scope>
    <source>
        <strain evidence="5 6">DSM 29341</strain>
    </source>
</reference>
<dbReference type="InterPro" id="IPR028082">
    <property type="entry name" value="Peripla_BP_I"/>
</dbReference>
<dbReference type="Pfam" id="PF13377">
    <property type="entry name" value="Peripla_BP_3"/>
    <property type="match status" value="1"/>
</dbReference>
<name>A0A1M4Z5X7_9RHOB</name>
<sequence>MKLCGRKAQRTRAHGLHFFLANMHTCSLASKHDTLVKESIQFNKFLHSGIWYRSGMTDTSKKPPSRPRRVTAKTVADLAGVSRSAVSRAFTPGAYVESEKRRRILQIAAETGYQPNALAAGLKGGQSNLVAVFVGDMRSPYDAAFVGQLTRRLIGMRKWPILVDQANGQPEAALDDLLRFPLDALILRGGSMSQQIVERCARFNVPTISSGRPVEGPGVDTVCCRNADGLRRLTELLVQRGCRRFGFLNGPREFYSSSQRRTGVLQALTQAGLPLVAEARGDYTVEGGHAAALELLNRHRIDALICANDAMAIGALAAARAVSLDVPGDLAVTGFDDIDMAGWPIFNLTTVRNPIDQAVDAIIHLLDLRQAEPKKAPDRIDLDPVMIERGTH</sequence>
<dbReference type="Proteomes" id="UP000325134">
    <property type="component" value="Unassembled WGS sequence"/>
</dbReference>
<accession>A0A1M4Z5X7</accession>
<organism evidence="5 6">
    <name type="scientific">Ruegeria intermedia</name>
    <dbReference type="NCBI Taxonomy" id="996115"/>
    <lineage>
        <taxon>Bacteria</taxon>
        <taxon>Pseudomonadati</taxon>
        <taxon>Pseudomonadota</taxon>
        <taxon>Alphaproteobacteria</taxon>
        <taxon>Rhodobacterales</taxon>
        <taxon>Roseobacteraceae</taxon>
        <taxon>Ruegeria</taxon>
    </lineage>
</organism>
<evidence type="ECO:0000313" key="6">
    <source>
        <dbReference type="Proteomes" id="UP000325134"/>
    </source>
</evidence>
<dbReference type="CDD" id="cd01392">
    <property type="entry name" value="HTH_LacI"/>
    <property type="match status" value="1"/>
</dbReference>
<protein>
    <submittedName>
        <fullName evidence="5">DNA-binding transcriptional regulator, LacI/PurR family</fullName>
    </submittedName>
</protein>
<dbReference type="SUPFAM" id="SSF47413">
    <property type="entry name" value="lambda repressor-like DNA-binding domains"/>
    <property type="match status" value="1"/>
</dbReference>
<feature type="domain" description="HTH lacI-type" evidence="4">
    <location>
        <begin position="70"/>
        <end position="124"/>
    </location>
</feature>
<dbReference type="SUPFAM" id="SSF53822">
    <property type="entry name" value="Periplasmic binding protein-like I"/>
    <property type="match status" value="1"/>
</dbReference>
<dbReference type="Gene3D" id="1.10.260.40">
    <property type="entry name" value="lambda repressor-like DNA-binding domains"/>
    <property type="match status" value="1"/>
</dbReference>
<dbReference type="GO" id="GO:0003700">
    <property type="term" value="F:DNA-binding transcription factor activity"/>
    <property type="evidence" value="ECO:0007669"/>
    <property type="project" value="TreeGrafter"/>
</dbReference>
<dbReference type="Gene3D" id="3.40.50.2300">
    <property type="match status" value="2"/>
</dbReference>
<keyword evidence="3" id="KW-0804">Transcription</keyword>
<dbReference type="Pfam" id="PF00356">
    <property type="entry name" value="LacI"/>
    <property type="match status" value="1"/>
</dbReference>